<dbReference type="PANTHER" id="PTHR30265:SF4">
    <property type="entry name" value="KOW MOTIF FAMILY PROTEIN, EXPRESSED"/>
    <property type="match status" value="1"/>
</dbReference>
<evidence type="ECO:0000256" key="1">
    <source>
        <dbReference type="ARBA" id="ARBA00022814"/>
    </source>
</evidence>
<dbReference type="Pfam" id="PF02357">
    <property type="entry name" value="NusG"/>
    <property type="match status" value="1"/>
</dbReference>
<evidence type="ECO:0000256" key="2">
    <source>
        <dbReference type="ARBA" id="ARBA00023015"/>
    </source>
</evidence>
<dbReference type="Proteomes" id="UP000283538">
    <property type="component" value="Unassembled WGS sequence"/>
</dbReference>
<dbReference type="AlphaFoldDB" id="A0A380YR17"/>
<evidence type="ECO:0000313" key="6">
    <source>
        <dbReference type="EMBL" id="NME86536.1"/>
    </source>
</evidence>
<dbReference type="GO" id="GO:0031564">
    <property type="term" value="P:transcription antitermination"/>
    <property type="evidence" value="ECO:0007669"/>
    <property type="project" value="UniProtKB-KW"/>
</dbReference>
<proteinExistence type="predicted"/>
<evidence type="ECO:0000313" key="15">
    <source>
        <dbReference type="Proteomes" id="UP000520291"/>
    </source>
</evidence>
<dbReference type="Proteomes" id="UP000520291">
    <property type="component" value="Unassembled WGS sequence"/>
</dbReference>
<reference evidence="5 14" key="3">
    <citation type="journal article" date="2019" name="Nat. Med.">
        <title>A library of human gut bacterial isolates paired with longitudinal multiomics data enables mechanistic microbiome research.</title>
        <authorList>
            <person name="Poyet M."/>
            <person name="Groussin M."/>
            <person name="Gibbons S.M."/>
            <person name="Avila-Pacheco J."/>
            <person name="Jiang X."/>
            <person name="Kearney S.M."/>
            <person name="Perrotta A.R."/>
            <person name="Berdy B."/>
            <person name="Zhao S."/>
            <person name="Lieberman T.D."/>
            <person name="Swanson P.K."/>
            <person name="Smith M."/>
            <person name="Roesemann S."/>
            <person name="Alexander J.E."/>
            <person name="Rich S.A."/>
            <person name="Livny J."/>
            <person name="Vlamakis H."/>
            <person name="Clish C."/>
            <person name="Bullock K."/>
            <person name="Deik A."/>
            <person name="Scott J."/>
            <person name="Pierce K.A."/>
            <person name="Xavier R.J."/>
            <person name="Alm E.J."/>
        </authorList>
    </citation>
    <scope>NUCLEOTIDE SEQUENCE [LARGE SCALE GENOMIC DNA]</scope>
    <source>
        <strain evidence="5 14">BIOML-A1</strain>
    </source>
</reference>
<dbReference type="STRING" id="483216.BACEGG_01699"/>
<evidence type="ECO:0000259" key="4">
    <source>
        <dbReference type="Pfam" id="PF02357"/>
    </source>
</evidence>
<keyword evidence="1" id="KW-0889">Transcription antitermination</keyword>
<accession>A0A380YR17</accession>
<name>A0A380YR17_9BACE</name>
<dbReference type="Proteomes" id="UP000254424">
    <property type="component" value="Unassembled WGS sequence"/>
</dbReference>
<dbReference type="EMBL" id="VVZX01000002">
    <property type="protein sequence ID" value="KAA5276686.1"/>
    <property type="molecule type" value="Genomic_DNA"/>
</dbReference>
<dbReference type="Proteomes" id="UP000335496">
    <property type="component" value="Unassembled WGS sequence"/>
</dbReference>
<evidence type="ECO:0000313" key="10">
    <source>
        <dbReference type="EMBL" id="SUV28882.1"/>
    </source>
</evidence>
<dbReference type="KEGG" id="beg:INE88_00150"/>
<reference evidence="8 12" key="2">
    <citation type="submission" date="2018-08" db="EMBL/GenBank/DDBJ databases">
        <title>A genome reference for cultivated species of the human gut microbiota.</title>
        <authorList>
            <person name="Zou Y."/>
            <person name="Xue W."/>
            <person name="Luo G."/>
        </authorList>
    </citation>
    <scope>NUCLEOTIDE SEQUENCE [LARGE SCALE GENOMIC DNA]</scope>
    <source>
        <strain evidence="8 12">AM26-26AC</strain>
    </source>
</reference>
<organism evidence="10 11">
    <name type="scientific">Bacteroides eggerthii</name>
    <dbReference type="NCBI Taxonomy" id="28111"/>
    <lineage>
        <taxon>Bacteria</taxon>
        <taxon>Pseudomonadati</taxon>
        <taxon>Bacteroidota</taxon>
        <taxon>Bacteroidia</taxon>
        <taxon>Bacteroidales</taxon>
        <taxon>Bacteroidaceae</taxon>
        <taxon>Bacteroides</taxon>
    </lineage>
</organism>
<evidence type="ECO:0000256" key="3">
    <source>
        <dbReference type="ARBA" id="ARBA00023163"/>
    </source>
</evidence>
<keyword evidence="3" id="KW-0804">Transcription</keyword>
<dbReference type="InterPro" id="IPR043425">
    <property type="entry name" value="NusG-like"/>
</dbReference>
<dbReference type="EMBL" id="JABAGL010000013">
    <property type="protein sequence ID" value="NME86536.1"/>
    <property type="molecule type" value="Genomic_DNA"/>
</dbReference>
<evidence type="ECO:0000313" key="9">
    <source>
        <dbReference type="EMBL" id="RYT77780.1"/>
    </source>
</evidence>
<dbReference type="RefSeq" id="WP_004289990.1">
    <property type="nucleotide sequence ID" value="NZ_CABKNQ010000019.1"/>
</dbReference>
<evidence type="ECO:0000313" key="12">
    <source>
        <dbReference type="Proteomes" id="UP000283538"/>
    </source>
</evidence>
<dbReference type="Proteomes" id="UP000679226">
    <property type="component" value="Chromosome"/>
</dbReference>
<reference evidence="7" key="6">
    <citation type="journal article" date="2021" name="PLoS Genet.">
        <title>Mobile Type VI secretion system loci of the gut Bacteroidales display extensive intra-ecosystem transfer, multi-species spread and geographical clustering.</title>
        <authorList>
            <person name="Garcia-Bayona L."/>
            <person name="Coyne M.J."/>
            <person name="Comstock L.E."/>
        </authorList>
    </citation>
    <scope>NUCLEOTIDE SEQUENCE</scope>
    <source>
        <strain evidence="7">CL11T00C20</strain>
    </source>
</reference>
<gene>
    <name evidence="8" type="ORF">DW701_12940</name>
    <name evidence="9" type="ORF">EAJ03_01215</name>
    <name evidence="5" type="ORF">F2Z23_01210</name>
    <name evidence="6" type="ORF">HF841_10990</name>
    <name evidence="7" type="ORF">INE88_00150</name>
    <name evidence="10" type="ORF">NCTC11155_00840</name>
</gene>
<dbReference type="GeneID" id="93070775"/>
<dbReference type="CDD" id="cd09895">
    <property type="entry name" value="NGN_SP_UpxY"/>
    <property type="match status" value="1"/>
</dbReference>
<dbReference type="SUPFAM" id="SSF82679">
    <property type="entry name" value="N-utilization substance G protein NusG, N-terminal domain"/>
    <property type="match status" value="1"/>
</dbReference>
<evidence type="ECO:0000313" key="8">
    <source>
        <dbReference type="EMBL" id="RHF06598.1"/>
    </source>
</evidence>
<evidence type="ECO:0000313" key="14">
    <source>
        <dbReference type="Proteomes" id="UP000335496"/>
    </source>
</evidence>
<dbReference type="PANTHER" id="PTHR30265">
    <property type="entry name" value="RHO-INTERACTING TRANSCRIPTION TERMINATION FACTOR NUSG"/>
    <property type="match status" value="1"/>
</dbReference>
<protein>
    <submittedName>
        <fullName evidence="10">Putative transcriptional regulator</fullName>
    </submittedName>
    <submittedName>
        <fullName evidence="7">Transcription termination factor nusG</fullName>
    </submittedName>
    <submittedName>
        <fullName evidence="5">UpxY family transcription antiterminator</fullName>
    </submittedName>
</protein>
<dbReference type="Proteomes" id="UP000291917">
    <property type="component" value="Unassembled WGS sequence"/>
</dbReference>
<feature type="domain" description="NusG-like N-terminal" evidence="4">
    <location>
        <begin position="9"/>
        <end position="103"/>
    </location>
</feature>
<dbReference type="GO" id="GO:0006354">
    <property type="term" value="P:DNA-templated transcription elongation"/>
    <property type="evidence" value="ECO:0007669"/>
    <property type="project" value="InterPro"/>
</dbReference>
<dbReference type="EMBL" id="QSLA01000015">
    <property type="protein sequence ID" value="RHF06598.1"/>
    <property type="molecule type" value="Genomic_DNA"/>
</dbReference>
<dbReference type="EMBL" id="RCXL01000002">
    <property type="protein sequence ID" value="RYT77780.1"/>
    <property type="molecule type" value="Genomic_DNA"/>
</dbReference>
<evidence type="ECO:0000313" key="13">
    <source>
        <dbReference type="Proteomes" id="UP000291917"/>
    </source>
</evidence>
<reference evidence="10 11" key="1">
    <citation type="submission" date="2018-06" db="EMBL/GenBank/DDBJ databases">
        <authorList>
            <consortium name="Pathogen Informatics"/>
            <person name="Doyle S."/>
        </authorList>
    </citation>
    <scope>NUCLEOTIDE SEQUENCE [LARGE SCALE GENOMIC DNA]</scope>
    <source>
        <strain evidence="10 11">NCTC11155</strain>
    </source>
</reference>
<reference evidence="6 15" key="5">
    <citation type="submission" date="2020-04" db="EMBL/GenBank/DDBJ databases">
        <authorList>
            <person name="Hitch T.C.A."/>
            <person name="Wylensek D."/>
            <person name="Clavel T."/>
        </authorList>
    </citation>
    <scope>NUCLEOTIDE SEQUENCE [LARGE SCALE GENOMIC DNA]</scope>
    <source>
        <strain evidence="6 15">WCA3-601-WT-5E</strain>
    </source>
</reference>
<evidence type="ECO:0000313" key="11">
    <source>
        <dbReference type="Proteomes" id="UP000254424"/>
    </source>
</evidence>
<dbReference type="EMBL" id="UFSX01000001">
    <property type="protein sequence ID" value="SUV28882.1"/>
    <property type="molecule type" value="Genomic_DNA"/>
</dbReference>
<evidence type="ECO:0000313" key="7">
    <source>
        <dbReference type="EMBL" id="QUT43372.1"/>
    </source>
</evidence>
<dbReference type="EMBL" id="CP072227">
    <property type="protein sequence ID" value="QUT43372.1"/>
    <property type="molecule type" value="Genomic_DNA"/>
</dbReference>
<dbReference type="NCBIfam" id="NF033644">
    <property type="entry name" value="antiterm_UpxY"/>
    <property type="match status" value="1"/>
</dbReference>
<dbReference type="Gene3D" id="3.30.70.940">
    <property type="entry name" value="NusG, N-terminal domain"/>
    <property type="match status" value="1"/>
</dbReference>
<keyword evidence="2" id="KW-0805">Transcription regulation</keyword>
<dbReference type="OrthoDB" id="9796143at2"/>
<dbReference type="InterPro" id="IPR006645">
    <property type="entry name" value="NGN-like_dom"/>
</dbReference>
<evidence type="ECO:0000313" key="5">
    <source>
        <dbReference type="EMBL" id="KAA5276686.1"/>
    </source>
</evidence>
<sequence length="171" mass="19594">MLTTTVHRHWYAVYVRHNTEFRVESWLREQGIEIYLPVQDVYREHAGKRIKVTKPVISGMLFVCLSRPELTIVEHAPNVHHFFSKRGTNAPLIIPDQQMADFRFMVDLSDTSILMVNEPIAPGTMVTVAKGSMQGIRGEMVKYESKYYIAVRLQELGCALVSVPVSYVRRG</sequence>
<reference evidence="9 13" key="4">
    <citation type="journal article" date="2019" name="Science, e1252229">
        <title>Invertible promoters mediate bacterial phase variation, antibiotic resistance, and host adaptation in the gut.</title>
        <authorList>
            <person name="Jiang X."/>
            <person name="Hall A.B."/>
            <person name="Arthur T.D."/>
            <person name="Plichta D.R."/>
            <person name="Covington C.T."/>
            <person name="Poyet M."/>
            <person name="Crothers J."/>
            <person name="Moses P.L."/>
            <person name="Tolonen A.C."/>
            <person name="Vlamakis H."/>
            <person name="Alm E.J."/>
            <person name="Xavier R.J."/>
        </authorList>
    </citation>
    <scope>NUCLEOTIDE SEQUENCE [LARGE SCALE GENOMIC DNA]</scope>
    <source>
        <strain evidence="9">Bj_0095</strain>
        <strain evidence="13">bj_0095</strain>
    </source>
</reference>
<dbReference type="InterPro" id="IPR036735">
    <property type="entry name" value="NGN_dom_sf"/>
</dbReference>
<keyword evidence="14" id="KW-1185">Reference proteome</keyword>